<gene>
    <name evidence="8" type="ORF">JOF36_006365</name>
</gene>
<organism evidence="8 9">
    <name type="scientific">Pseudonocardia parietis</name>
    <dbReference type="NCBI Taxonomy" id="570936"/>
    <lineage>
        <taxon>Bacteria</taxon>
        <taxon>Bacillati</taxon>
        <taxon>Actinomycetota</taxon>
        <taxon>Actinomycetes</taxon>
        <taxon>Pseudonocardiales</taxon>
        <taxon>Pseudonocardiaceae</taxon>
        <taxon>Pseudonocardia</taxon>
    </lineage>
</organism>
<evidence type="ECO:0000256" key="5">
    <source>
        <dbReference type="ARBA" id="ARBA00023136"/>
    </source>
</evidence>
<feature type="transmembrane region" description="Helical" evidence="7">
    <location>
        <begin position="203"/>
        <end position="225"/>
    </location>
</feature>
<evidence type="ECO:0000313" key="8">
    <source>
        <dbReference type="EMBL" id="MBP2370669.1"/>
    </source>
</evidence>
<evidence type="ECO:0000256" key="2">
    <source>
        <dbReference type="ARBA" id="ARBA00009773"/>
    </source>
</evidence>
<feature type="transmembrane region" description="Helical" evidence="7">
    <location>
        <begin position="267"/>
        <end position="286"/>
    </location>
</feature>
<comment type="caution">
    <text evidence="8">The sequence shown here is derived from an EMBL/GenBank/DDBJ whole genome shotgun (WGS) entry which is preliminary data.</text>
</comment>
<dbReference type="PANTHER" id="PTHR21716:SF64">
    <property type="entry name" value="AI-2 TRANSPORT PROTEIN TQSA"/>
    <property type="match status" value="1"/>
</dbReference>
<feature type="transmembrane region" description="Helical" evidence="7">
    <location>
        <begin position="231"/>
        <end position="260"/>
    </location>
</feature>
<keyword evidence="3 7" id="KW-0812">Transmembrane</keyword>
<feature type="transmembrane region" description="Helical" evidence="7">
    <location>
        <begin position="67"/>
        <end position="94"/>
    </location>
</feature>
<feature type="transmembrane region" description="Helical" evidence="7">
    <location>
        <begin position="306"/>
        <end position="332"/>
    </location>
</feature>
<dbReference type="RefSeq" id="WP_210034139.1">
    <property type="nucleotide sequence ID" value="NZ_JAGINU010000001.1"/>
</dbReference>
<evidence type="ECO:0000256" key="7">
    <source>
        <dbReference type="SAM" id="Phobius"/>
    </source>
</evidence>
<keyword evidence="9" id="KW-1185">Reference proteome</keyword>
<feature type="transmembrane region" description="Helical" evidence="7">
    <location>
        <begin position="12"/>
        <end position="33"/>
    </location>
</feature>
<evidence type="ECO:0000256" key="1">
    <source>
        <dbReference type="ARBA" id="ARBA00004141"/>
    </source>
</evidence>
<evidence type="ECO:0000313" key="9">
    <source>
        <dbReference type="Proteomes" id="UP001519295"/>
    </source>
</evidence>
<comment type="subcellular location">
    <subcellularLocation>
        <location evidence="1">Membrane</location>
        <topology evidence="1">Multi-pass membrane protein</topology>
    </subcellularLocation>
</comment>
<dbReference type="PANTHER" id="PTHR21716">
    <property type="entry name" value="TRANSMEMBRANE PROTEIN"/>
    <property type="match status" value="1"/>
</dbReference>
<feature type="transmembrane region" description="Helical" evidence="7">
    <location>
        <begin position="158"/>
        <end position="176"/>
    </location>
</feature>
<dbReference type="Pfam" id="PF01594">
    <property type="entry name" value="AI-2E_transport"/>
    <property type="match status" value="1"/>
</dbReference>
<dbReference type="InterPro" id="IPR002549">
    <property type="entry name" value="AI-2E-like"/>
</dbReference>
<dbReference type="EMBL" id="JAGINU010000001">
    <property type="protein sequence ID" value="MBP2370669.1"/>
    <property type="molecule type" value="Genomic_DNA"/>
</dbReference>
<proteinExistence type="inferred from homology"/>
<feature type="region of interest" description="Disordered" evidence="6">
    <location>
        <begin position="344"/>
        <end position="401"/>
    </location>
</feature>
<evidence type="ECO:0000256" key="6">
    <source>
        <dbReference type="SAM" id="MobiDB-lite"/>
    </source>
</evidence>
<sequence>MANTSGTDPGTRVPRGVILVLAAAGLLVAALAVQQFAGIVAPVVLALILVVAVHPLTGILRRLGLPMWLATTITLLALLAVIVGLAAAFALSIAQLATILPQYEDRFVELVVNLRTWLASLGVGQDELQAALDQISLGSIAGVLRDILTGLATTFSNLLFLIFVVAFMALDAVGFSSRLAQARRRRPDFIAPLDTFVRGTRSYLLVTTMFGLIVAVLDTGILWWLGVPLPLVWGLLAFVTGYIPNIGYFIGLVPPALLALLEGGPELMLIVIVVYAGINFVIQSIIQPKVMSDTVNLSLTLTFLSLAVWTLIIGPVGAILAIPLTLLAKALLFDIDPSTKWMSDLLAGGPAPPDDDETESAADRVDVPTDGTPIVVVRQEPGPDPEAAEAGTNVDQRPPPG</sequence>
<accession>A0ABS4W3A1</accession>
<evidence type="ECO:0000256" key="4">
    <source>
        <dbReference type="ARBA" id="ARBA00022989"/>
    </source>
</evidence>
<evidence type="ECO:0000256" key="3">
    <source>
        <dbReference type="ARBA" id="ARBA00022692"/>
    </source>
</evidence>
<reference evidence="8 9" key="1">
    <citation type="submission" date="2021-03" db="EMBL/GenBank/DDBJ databases">
        <title>Sequencing the genomes of 1000 actinobacteria strains.</title>
        <authorList>
            <person name="Klenk H.-P."/>
        </authorList>
    </citation>
    <scope>NUCLEOTIDE SEQUENCE [LARGE SCALE GENOMIC DNA]</scope>
    <source>
        <strain evidence="8 9">DSM 45256</strain>
    </source>
</reference>
<protein>
    <submittedName>
        <fullName evidence="8">PurR-regulated permease PerM</fullName>
    </submittedName>
</protein>
<keyword evidence="4 7" id="KW-1133">Transmembrane helix</keyword>
<name>A0ABS4W3A1_9PSEU</name>
<dbReference type="Proteomes" id="UP001519295">
    <property type="component" value="Unassembled WGS sequence"/>
</dbReference>
<comment type="similarity">
    <text evidence="2">Belongs to the autoinducer-2 exporter (AI-2E) (TC 2.A.86) family.</text>
</comment>
<feature type="transmembrane region" description="Helical" evidence="7">
    <location>
        <begin position="39"/>
        <end position="60"/>
    </location>
</feature>
<keyword evidence="5 7" id="KW-0472">Membrane</keyword>